<proteinExistence type="predicted"/>
<evidence type="ECO:0000256" key="1">
    <source>
        <dbReference type="SAM" id="MobiDB-lite"/>
    </source>
</evidence>
<dbReference type="OrthoDB" id="5345625at2759"/>
<evidence type="ECO:0000313" key="2">
    <source>
        <dbReference type="EMBL" id="KAF2738798.1"/>
    </source>
</evidence>
<gene>
    <name evidence="2" type="ORF">EJ04DRAFT_573622</name>
</gene>
<reference evidence="2" key="1">
    <citation type="journal article" date="2020" name="Stud. Mycol.">
        <title>101 Dothideomycetes genomes: a test case for predicting lifestyles and emergence of pathogens.</title>
        <authorList>
            <person name="Haridas S."/>
            <person name="Albert R."/>
            <person name="Binder M."/>
            <person name="Bloem J."/>
            <person name="Labutti K."/>
            <person name="Salamov A."/>
            <person name="Andreopoulos B."/>
            <person name="Baker S."/>
            <person name="Barry K."/>
            <person name="Bills G."/>
            <person name="Bluhm B."/>
            <person name="Cannon C."/>
            <person name="Castanera R."/>
            <person name="Culley D."/>
            <person name="Daum C."/>
            <person name="Ezra D."/>
            <person name="Gonzalez J."/>
            <person name="Henrissat B."/>
            <person name="Kuo A."/>
            <person name="Liang C."/>
            <person name="Lipzen A."/>
            <person name="Lutzoni F."/>
            <person name="Magnuson J."/>
            <person name="Mondo S."/>
            <person name="Nolan M."/>
            <person name="Ohm R."/>
            <person name="Pangilinan J."/>
            <person name="Park H.-J."/>
            <person name="Ramirez L."/>
            <person name="Alfaro M."/>
            <person name="Sun H."/>
            <person name="Tritt A."/>
            <person name="Yoshinaga Y."/>
            <person name="Zwiers L.-H."/>
            <person name="Turgeon B."/>
            <person name="Goodwin S."/>
            <person name="Spatafora J."/>
            <person name="Crous P."/>
            <person name="Grigoriev I."/>
        </authorList>
    </citation>
    <scope>NUCLEOTIDE SEQUENCE</scope>
    <source>
        <strain evidence="2">CBS 125425</strain>
    </source>
</reference>
<feature type="region of interest" description="Disordered" evidence="1">
    <location>
        <begin position="129"/>
        <end position="168"/>
    </location>
</feature>
<keyword evidence="3" id="KW-1185">Reference proteome</keyword>
<organism evidence="2 3">
    <name type="scientific">Polyplosphaeria fusca</name>
    <dbReference type="NCBI Taxonomy" id="682080"/>
    <lineage>
        <taxon>Eukaryota</taxon>
        <taxon>Fungi</taxon>
        <taxon>Dikarya</taxon>
        <taxon>Ascomycota</taxon>
        <taxon>Pezizomycotina</taxon>
        <taxon>Dothideomycetes</taxon>
        <taxon>Pleosporomycetidae</taxon>
        <taxon>Pleosporales</taxon>
        <taxon>Tetraplosphaeriaceae</taxon>
        <taxon>Polyplosphaeria</taxon>
    </lineage>
</organism>
<comment type="caution">
    <text evidence="2">The sequence shown here is derived from an EMBL/GenBank/DDBJ whole genome shotgun (WGS) entry which is preliminary data.</text>
</comment>
<feature type="compositionally biased region" description="Polar residues" evidence="1">
    <location>
        <begin position="327"/>
        <end position="339"/>
    </location>
</feature>
<feature type="region of interest" description="Disordered" evidence="1">
    <location>
        <begin position="315"/>
        <end position="339"/>
    </location>
</feature>
<evidence type="ECO:0000313" key="3">
    <source>
        <dbReference type="Proteomes" id="UP000799444"/>
    </source>
</evidence>
<sequence>MSELHVHATTPRKAKMSAHSSPSRSPSRRVLGDLPTKPVNTPSKQTHRLESSEAMKSYSPIKQVSTLSPQLLLNKENLLGSDAWRAGRKRSIYEVDDAENIEHAKTAGVGRVRAAPGLTRHTMGVALEESANVVPEDDKEPMDLGSPTEPDTPTPEVEDDLPVSQQTSASKDSFSNFLDFEACASQQSVTEQIPHPAPVEEKKSRAELLRLRLGFGYYKVKTAQVDKSSSEILESWTSTSDASLLNSTSTAISSTNSFTAAHAVPSVVVSPPRRDSVSHVVANIDPSSKFPKLIGGPVLLPTAYSSRKIYEYQMPSSPPGSGRMAPTTCSPQQLQSPTRTTANYRTPVLKRMRTAEEEAYSDEEMDMEETVEARLERIKEEKRYRSDVPELTSSVVKKSAAHGLLELMSGRT</sequence>
<dbReference type="AlphaFoldDB" id="A0A9P4R3S1"/>
<feature type="compositionally biased region" description="Low complexity" evidence="1">
    <location>
        <begin position="20"/>
        <end position="29"/>
    </location>
</feature>
<protein>
    <submittedName>
        <fullName evidence="2">Uncharacterized protein</fullName>
    </submittedName>
</protein>
<name>A0A9P4R3S1_9PLEO</name>
<dbReference type="Proteomes" id="UP000799444">
    <property type="component" value="Unassembled WGS sequence"/>
</dbReference>
<accession>A0A9P4R3S1</accession>
<feature type="region of interest" description="Disordered" evidence="1">
    <location>
        <begin position="1"/>
        <end position="61"/>
    </location>
</feature>
<dbReference type="EMBL" id="ML996107">
    <property type="protein sequence ID" value="KAF2738798.1"/>
    <property type="molecule type" value="Genomic_DNA"/>
</dbReference>